<reference evidence="1 2" key="1">
    <citation type="journal article" date="2014" name="PLoS ONE">
        <title>The complete genome sequence of Escherichia coli EC958: a high quality reference sequence for the globally disseminated multidrug resistant E. coli O25b:H4-ST131 clone.</title>
        <authorList>
            <person name="Forde B.M."/>
            <person name="Ben Zakour N.L."/>
            <person name="Stanton-Cook M."/>
            <person name="Phan M.D."/>
            <person name="Totsika M."/>
            <person name="Peters K.M."/>
            <person name="Chan K.G."/>
            <person name="Schembri M.A."/>
            <person name="Upton M."/>
            <person name="Beatson S.A."/>
        </authorList>
    </citation>
    <scope>NUCLEOTIDE SEQUENCE [LARGE SCALE GENOMIC DNA]</scope>
    <source>
        <strain evidence="1 2">EC958</strain>
    </source>
</reference>
<accession>A0AA36L132</accession>
<evidence type="ECO:0000313" key="2">
    <source>
        <dbReference type="Proteomes" id="UP000032727"/>
    </source>
</evidence>
<organism evidence="1 2">
    <name type="scientific">Escherichia coli O25b:H4-ST131</name>
    <dbReference type="NCBI Taxonomy" id="941322"/>
    <lineage>
        <taxon>Bacteria</taxon>
        <taxon>Pseudomonadati</taxon>
        <taxon>Pseudomonadota</taxon>
        <taxon>Gammaproteobacteria</taxon>
        <taxon>Enterobacterales</taxon>
        <taxon>Enterobacteriaceae</taxon>
        <taxon>Escherichia</taxon>
    </lineage>
</organism>
<dbReference type="AlphaFoldDB" id="A0AA36L132"/>
<sequence length="38" mass="4525">MRRPGIYFASIAKSIMRSMRHLPHIYYGYRYHDTAAGH</sequence>
<dbReference type="Proteomes" id="UP000032727">
    <property type="component" value="Chromosome I"/>
</dbReference>
<protein>
    <submittedName>
        <fullName evidence="1">Uncharacterized protein</fullName>
    </submittedName>
</protein>
<dbReference type="KEGG" id="ecos:EC958_3392"/>
<name>A0AA36L132_ECOLX</name>
<dbReference type="EMBL" id="HG941718">
    <property type="protein sequence ID" value="CDN83737.1"/>
    <property type="molecule type" value="Genomic_DNA"/>
</dbReference>
<evidence type="ECO:0000313" key="1">
    <source>
        <dbReference type="EMBL" id="CDN83737.1"/>
    </source>
</evidence>
<proteinExistence type="predicted"/>
<gene>
    <name evidence="1" type="ORF">EC958_3392</name>
</gene>